<dbReference type="InterPro" id="IPR050570">
    <property type="entry name" value="Cell_wall_metabolism_enzyme"/>
</dbReference>
<reference evidence="3 4" key="1">
    <citation type="journal article" date="2019" name="Int. J. Syst. Evol. Microbiol.">
        <title>The Global Catalogue of Microorganisms (GCM) 10K type strain sequencing project: providing services to taxonomists for standard genome sequencing and annotation.</title>
        <authorList>
            <consortium name="The Broad Institute Genomics Platform"/>
            <consortium name="The Broad Institute Genome Sequencing Center for Infectious Disease"/>
            <person name="Wu L."/>
            <person name="Ma J."/>
        </authorList>
    </citation>
    <scope>NUCLEOTIDE SEQUENCE [LARGE SCALE GENOMIC DNA]</scope>
    <source>
        <strain evidence="3 4">JCM 15749</strain>
    </source>
</reference>
<keyword evidence="4" id="KW-1185">Reference proteome</keyword>
<feature type="transmembrane region" description="Helical" evidence="1">
    <location>
        <begin position="12"/>
        <end position="33"/>
    </location>
</feature>
<comment type="caution">
    <text evidence="3">The sequence shown here is derived from an EMBL/GenBank/DDBJ whole genome shotgun (WGS) entry which is preliminary data.</text>
</comment>
<keyword evidence="1" id="KW-1133">Transmembrane helix</keyword>
<dbReference type="CDD" id="cd12797">
    <property type="entry name" value="M23_peptidase"/>
    <property type="match status" value="1"/>
</dbReference>
<feature type="domain" description="M23ase beta-sheet core" evidence="2">
    <location>
        <begin position="174"/>
        <end position="245"/>
    </location>
</feature>
<dbReference type="SUPFAM" id="SSF51261">
    <property type="entry name" value="Duplicated hybrid motif"/>
    <property type="match status" value="1"/>
</dbReference>
<evidence type="ECO:0000259" key="2">
    <source>
        <dbReference type="Pfam" id="PF01551"/>
    </source>
</evidence>
<keyword evidence="1" id="KW-0812">Transmembrane</keyword>
<accession>A0ABN2W1S4</accession>
<dbReference type="EMBL" id="BAAAPY010000008">
    <property type="protein sequence ID" value="GAA2081133.1"/>
    <property type="molecule type" value="Genomic_DNA"/>
</dbReference>
<dbReference type="PANTHER" id="PTHR21666">
    <property type="entry name" value="PEPTIDASE-RELATED"/>
    <property type="match status" value="1"/>
</dbReference>
<name>A0ABN2W1S4_9ACTN</name>
<dbReference type="RefSeq" id="WP_344328342.1">
    <property type="nucleotide sequence ID" value="NZ_BAAAPY010000008.1"/>
</dbReference>
<sequence length="301" mass="31744">MTRRFAALRPLWDVCLALVVLVIVADVGTALLPGVSNLGPPGGSAAIPVVVAVFVVLMGLVAVAPRAEDEGPVTLAAPVRGRWVAMNSPGQKVPSHGTRTRGQLGAVDLCSPADDTAPALVRWGLRGNRPQDYACYGEPIRSMAAGTVVRVRDGQRDHRARNTWQALLFMLTIEGFVREMGGSARVLGNHVVVDHGDGTFAAYAHLRRGSAVVAVGESVEVGQRLGEVGNTGNTSMPHLHVQLMDRVAVDAAAGIVMTWSDIEPTGELDAQLEAYAKDPADSAVPTMPRNGEIFVVAHDST</sequence>
<dbReference type="InterPro" id="IPR016047">
    <property type="entry name" value="M23ase_b-sheet_dom"/>
</dbReference>
<feature type="transmembrane region" description="Helical" evidence="1">
    <location>
        <begin position="45"/>
        <end position="64"/>
    </location>
</feature>
<dbReference type="InterPro" id="IPR011055">
    <property type="entry name" value="Dup_hybrid_motif"/>
</dbReference>
<evidence type="ECO:0000313" key="3">
    <source>
        <dbReference type="EMBL" id="GAA2081133.1"/>
    </source>
</evidence>
<protein>
    <recommendedName>
        <fullName evidence="2">M23ase beta-sheet core domain-containing protein</fullName>
    </recommendedName>
</protein>
<evidence type="ECO:0000256" key="1">
    <source>
        <dbReference type="SAM" id="Phobius"/>
    </source>
</evidence>
<dbReference type="Gene3D" id="2.70.70.10">
    <property type="entry name" value="Glucose Permease (Domain IIA)"/>
    <property type="match status" value="1"/>
</dbReference>
<evidence type="ECO:0000313" key="4">
    <source>
        <dbReference type="Proteomes" id="UP001501480"/>
    </source>
</evidence>
<dbReference type="Pfam" id="PF01551">
    <property type="entry name" value="Peptidase_M23"/>
    <property type="match status" value="1"/>
</dbReference>
<proteinExistence type="predicted"/>
<gene>
    <name evidence="3" type="ORF">GCM10009821_22120</name>
</gene>
<dbReference type="PANTHER" id="PTHR21666:SF270">
    <property type="entry name" value="MUREIN HYDROLASE ACTIVATOR ENVC"/>
    <property type="match status" value="1"/>
</dbReference>
<keyword evidence="1" id="KW-0472">Membrane</keyword>
<organism evidence="3 4">
    <name type="scientific">Aeromicrobium halocynthiae</name>
    <dbReference type="NCBI Taxonomy" id="560557"/>
    <lineage>
        <taxon>Bacteria</taxon>
        <taxon>Bacillati</taxon>
        <taxon>Actinomycetota</taxon>
        <taxon>Actinomycetes</taxon>
        <taxon>Propionibacteriales</taxon>
        <taxon>Nocardioidaceae</taxon>
        <taxon>Aeromicrobium</taxon>
    </lineage>
</organism>
<dbReference type="Proteomes" id="UP001501480">
    <property type="component" value="Unassembled WGS sequence"/>
</dbReference>